<dbReference type="CDD" id="cd01335">
    <property type="entry name" value="Radical_SAM"/>
    <property type="match status" value="1"/>
</dbReference>
<dbReference type="Pfam" id="PF04055">
    <property type="entry name" value="Radical_SAM"/>
    <property type="match status" value="1"/>
</dbReference>
<keyword evidence="12 14" id="KW-0411">Iron-sulfur</keyword>
<evidence type="ECO:0000256" key="10">
    <source>
        <dbReference type="ARBA" id="ARBA00022898"/>
    </source>
</evidence>
<dbReference type="PROSITE" id="PS51918">
    <property type="entry name" value="RADICAL_SAM"/>
    <property type="match status" value="1"/>
</dbReference>
<dbReference type="InterPro" id="IPR022459">
    <property type="entry name" value="Lysine_aminomutase"/>
</dbReference>
<evidence type="ECO:0000256" key="8">
    <source>
        <dbReference type="ARBA" id="ARBA00022691"/>
    </source>
</evidence>
<dbReference type="EC" id="5.4.3.2" evidence="5"/>
<evidence type="ECO:0000256" key="15">
    <source>
        <dbReference type="PIRSR" id="PIRSR603739-50"/>
    </source>
</evidence>
<keyword evidence="10 15" id="KW-0663">Pyridoxal phosphate</keyword>
<evidence type="ECO:0000256" key="6">
    <source>
        <dbReference type="ARBA" id="ARBA00022363"/>
    </source>
</evidence>
<dbReference type="PANTHER" id="PTHR30538:SF1">
    <property type="entry name" value="L-LYSINE 2,3-AMINOMUTASE"/>
    <property type="match status" value="1"/>
</dbReference>
<evidence type="ECO:0000256" key="9">
    <source>
        <dbReference type="ARBA" id="ARBA00022723"/>
    </source>
</evidence>
<dbReference type="SUPFAM" id="SSF102114">
    <property type="entry name" value="Radical SAM enzymes"/>
    <property type="match status" value="1"/>
</dbReference>
<dbReference type="GO" id="GO:0046872">
    <property type="term" value="F:metal ion binding"/>
    <property type="evidence" value="ECO:0007669"/>
    <property type="project" value="UniProtKB-KW"/>
</dbReference>
<dbReference type="SFLD" id="SFLDS00029">
    <property type="entry name" value="Radical_SAM"/>
    <property type="match status" value="1"/>
</dbReference>
<evidence type="ECO:0000259" key="16">
    <source>
        <dbReference type="PROSITE" id="PS51918"/>
    </source>
</evidence>
<dbReference type="InterPro" id="IPR007197">
    <property type="entry name" value="rSAM"/>
</dbReference>
<comment type="similarity">
    <text evidence="4">Belongs to the radical SAM superfamily. KamA family.</text>
</comment>
<dbReference type="SFLD" id="SFLDG01070">
    <property type="entry name" value="PLP-dependent"/>
    <property type="match status" value="1"/>
</dbReference>
<dbReference type="Gene3D" id="6.10.140.1170">
    <property type="match status" value="1"/>
</dbReference>
<dbReference type="Gene3D" id="6.20.120.40">
    <property type="match status" value="1"/>
</dbReference>
<dbReference type="EMBL" id="CP051774">
    <property type="protein sequence ID" value="QJE98861.1"/>
    <property type="molecule type" value="Genomic_DNA"/>
</dbReference>
<dbReference type="SFLD" id="SFLDF00283">
    <property type="entry name" value="L-lysine_2_3-aminomutase_(LAM"/>
    <property type="match status" value="1"/>
</dbReference>
<dbReference type="GO" id="GO:0051539">
    <property type="term" value="F:4 iron, 4 sulfur cluster binding"/>
    <property type="evidence" value="ECO:0007669"/>
    <property type="project" value="UniProtKB-KW"/>
</dbReference>
<feature type="binding site" evidence="14">
    <location>
        <position position="142"/>
    </location>
    <ligand>
        <name>[4Fe-4S] cluster</name>
        <dbReference type="ChEBI" id="CHEBI:49883"/>
        <note>4Fe-4S-S-AdoMet</note>
    </ligand>
</feature>
<evidence type="ECO:0000256" key="11">
    <source>
        <dbReference type="ARBA" id="ARBA00023004"/>
    </source>
</evidence>
<dbReference type="Pfam" id="PF12544">
    <property type="entry name" value="LAM_C"/>
    <property type="match status" value="1"/>
</dbReference>
<organism evidence="17 18">
    <name type="scientific">Luteolibacter luteus</name>
    <dbReference type="NCBI Taxonomy" id="2728835"/>
    <lineage>
        <taxon>Bacteria</taxon>
        <taxon>Pseudomonadati</taxon>
        <taxon>Verrucomicrobiota</taxon>
        <taxon>Verrucomicrobiia</taxon>
        <taxon>Verrucomicrobiales</taxon>
        <taxon>Verrucomicrobiaceae</taxon>
        <taxon>Luteolibacter</taxon>
    </lineage>
</organism>
<feature type="binding site" evidence="14">
    <location>
        <position position="135"/>
    </location>
    <ligand>
        <name>[4Fe-4S] cluster</name>
        <dbReference type="ChEBI" id="CHEBI:49883"/>
        <note>4Fe-4S-S-AdoMet</note>
    </ligand>
</feature>
<evidence type="ECO:0000256" key="12">
    <source>
        <dbReference type="ARBA" id="ARBA00023014"/>
    </source>
</evidence>
<comment type="catalytic activity">
    <reaction evidence="1">
        <text>L-lysine = (3S)-3,6-diaminohexanoate</text>
        <dbReference type="Rhea" id="RHEA:19177"/>
        <dbReference type="ChEBI" id="CHEBI:32551"/>
        <dbReference type="ChEBI" id="CHEBI:57434"/>
        <dbReference type="EC" id="5.4.3.2"/>
    </reaction>
</comment>
<reference evidence="17 18" key="1">
    <citation type="submission" date="2020-04" db="EMBL/GenBank/DDBJ databases">
        <title>Luteolibacter sp. G-1-1-1 isolated from soil.</title>
        <authorList>
            <person name="Dahal R.H."/>
        </authorList>
    </citation>
    <scope>NUCLEOTIDE SEQUENCE [LARGE SCALE GENOMIC DNA]</scope>
    <source>
        <strain evidence="17 18">G-1-1-1</strain>
    </source>
</reference>
<keyword evidence="11" id="KW-0408">Iron</keyword>
<dbReference type="NCBIfam" id="TIGR00238">
    <property type="entry name" value="KamA family radical SAM protein"/>
    <property type="match status" value="1"/>
</dbReference>
<evidence type="ECO:0000313" key="18">
    <source>
        <dbReference type="Proteomes" id="UP000501812"/>
    </source>
</evidence>
<dbReference type="PANTHER" id="PTHR30538">
    <property type="entry name" value="LYSINE 2,3-AMINOMUTASE-RELATED"/>
    <property type="match status" value="1"/>
</dbReference>
<evidence type="ECO:0000256" key="5">
    <source>
        <dbReference type="ARBA" id="ARBA00012144"/>
    </source>
</evidence>
<dbReference type="KEGG" id="luo:HHL09_24805"/>
<keyword evidence="13" id="KW-0413">Isomerase</keyword>
<dbReference type="RefSeq" id="WP_169457347.1">
    <property type="nucleotide sequence ID" value="NZ_CP051774.1"/>
</dbReference>
<comment type="cofactor">
    <cofactor evidence="3">
        <name>[4Fe-4S] cluster</name>
        <dbReference type="ChEBI" id="CHEBI:49883"/>
    </cofactor>
</comment>
<keyword evidence="18" id="KW-1185">Reference proteome</keyword>
<dbReference type="AlphaFoldDB" id="A0A858RQG0"/>
<dbReference type="GO" id="GO:0050066">
    <property type="term" value="F:L-lysine 2,3-aminomutase activity"/>
    <property type="evidence" value="ECO:0007669"/>
    <property type="project" value="UniProtKB-EC"/>
</dbReference>
<dbReference type="InterPro" id="IPR058240">
    <property type="entry name" value="rSAM_sf"/>
</dbReference>
<dbReference type="Gene3D" id="3.20.20.70">
    <property type="entry name" value="Aldolase class I"/>
    <property type="match status" value="1"/>
</dbReference>
<dbReference type="InterPro" id="IPR025895">
    <property type="entry name" value="LAM_C_dom"/>
</dbReference>
<keyword evidence="8" id="KW-0949">S-adenosyl-L-methionine</keyword>
<comment type="cofactor">
    <cofactor evidence="2 15">
        <name>pyridoxal 5'-phosphate</name>
        <dbReference type="ChEBI" id="CHEBI:597326"/>
    </cofactor>
</comment>
<evidence type="ECO:0000256" key="1">
    <source>
        <dbReference type="ARBA" id="ARBA00000911"/>
    </source>
</evidence>
<evidence type="ECO:0000256" key="3">
    <source>
        <dbReference type="ARBA" id="ARBA00001966"/>
    </source>
</evidence>
<sequence>MGQHTDLDPAFRSHAPGYWPAEAMTDWHDATWQLKNRVSSLSALEARIHLTDEERAGVLLAGNKLAMSITPHFFNLIDPDDPDCPIRRQVIPRLEEGWDAPEEMADPCGEDSHMPVPGLVHRYPDRVLFLVTDRCASYCRYCTRSRVVSGVGEQHLETQWEAAFKYLEEHTEVRDVLLSGGDPLLFSDAKLEKILSRLRAIPHIQFLRIGSRIPIFLPQRITPELCAMLKKYHPLFISVHTNHPRELTLEVKEALGRLADAGIPLGNQSVLLKGVNDSVEVQKALVHKLLMCRVRPYYLYQCDLIRGSSHLRTSVSKGLEIIEGLRGHTTGYAIPQFVIDGPGGGGKIPLNPNYVVHRDHEKTVLRNYEGEIFEYPEPTRIPSQEIARLKDCATGTTCGK</sequence>
<evidence type="ECO:0000256" key="13">
    <source>
        <dbReference type="ARBA" id="ARBA00023235"/>
    </source>
</evidence>
<feature type="binding site" evidence="14">
    <location>
        <position position="139"/>
    </location>
    <ligand>
        <name>[4Fe-4S] cluster</name>
        <dbReference type="ChEBI" id="CHEBI:49883"/>
        <note>4Fe-4S-S-AdoMet</note>
    </ligand>
</feature>
<dbReference type="Proteomes" id="UP000501812">
    <property type="component" value="Chromosome"/>
</dbReference>
<dbReference type="InterPro" id="IPR003739">
    <property type="entry name" value="Lys_aminomutase/Glu_NH3_mut"/>
</dbReference>
<dbReference type="PIRSF" id="PIRSF004911">
    <property type="entry name" value="DUF160"/>
    <property type="match status" value="1"/>
</dbReference>
<name>A0A858RQG0_9BACT</name>
<evidence type="ECO:0000313" key="17">
    <source>
        <dbReference type="EMBL" id="QJE98861.1"/>
    </source>
</evidence>
<gene>
    <name evidence="17" type="ORF">HHL09_24805</name>
</gene>
<accession>A0A858RQG0</accession>
<evidence type="ECO:0000256" key="4">
    <source>
        <dbReference type="ARBA" id="ARBA00008703"/>
    </source>
</evidence>
<dbReference type="InterPro" id="IPR013785">
    <property type="entry name" value="Aldolase_TIM"/>
</dbReference>
<evidence type="ECO:0000256" key="7">
    <source>
        <dbReference type="ARBA" id="ARBA00022485"/>
    </source>
</evidence>
<keyword evidence="7 14" id="KW-0004">4Fe-4S</keyword>
<keyword evidence="9 14" id="KW-0479">Metal-binding</keyword>
<feature type="domain" description="Radical SAM core" evidence="16">
    <location>
        <begin position="121"/>
        <end position="333"/>
    </location>
</feature>
<evidence type="ECO:0000256" key="2">
    <source>
        <dbReference type="ARBA" id="ARBA00001933"/>
    </source>
</evidence>
<proteinExistence type="inferred from homology"/>
<feature type="modified residue" description="N6-(pyridoxal phosphate)lysine" evidence="15">
    <location>
        <position position="347"/>
    </location>
</feature>
<evidence type="ECO:0000256" key="14">
    <source>
        <dbReference type="PIRSR" id="PIRSR004911-1"/>
    </source>
</evidence>
<protein>
    <recommendedName>
        <fullName evidence="6">L-lysine 2,3-aminomutase</fullName>
        <ecNumber evidence="5">5.4.3.2</ecNumber>
    </recommendedName>
</protein>